<organism evidence="4 5">
    <name type="scientific">Arabidopsis thaliana</name>
    <name type="common">Mouse-ear cress</name>
    <dbReference type="NCBI Taxonomy" id="3702"/>
    <lineage>
        <taxon>Eukaryota</taxon>
        <taxon>Viridiplantae</taxon>
        <taxon>Streptophyta</taxon>
        <taxon>Embryophyta</taxon>
        <taxon>Tracheophyta</taxon>
        <taxon>Spermatophyta</taxon>
        <taxon>Magnoliopsida</taxon>
        <taxon>eudicotyledons</taxon>
        <taxon>Gunneridae</taxon>
        <taxon>Pentapetalae</taxon>
        <taxon>rosids</taxon>
        <taxon>malvids</taxon>
        <taxon>Brassicales</taxon>
        <taxon>Brassicaceae</taxon>
        <taxon>Camelineae</taxon>
        <taxon>Arabidopsis</taxon>
    </lineage>
</organism>
<dbReference type="EMBL" id="LUHQ01000001">
    <property type="protein sequence ID" value="OAP12018.1"/>
    <property type="molecule type" value="Genomic_DNA"/>
</dbReference>
<keyword evidence="1" id="KW-0521">NADP</keyword>
<gene>
    <name evidence="4" type="ordered locus">AXX17_At1g37270</name>
</gene>
<dbReference type="SUPFAM" id="SSF51735">
    <property type="entry name" value="NAD(P)-binding Rossmann-fold domains"/>
    <property type="match status" value="1"/>
</dbReference>
<protein>
    <submittedName>
        <fullName evidence="4">Uncharacterized protein</fullName>
    </submittedName>
</protein>
<dbReference type="PANTHER" id="PTHR43296:SF2">
    <property type="entry name" value="PEROXISOMAL 2,4-DIENOYL-COA REDUCTASE [(3E)-ENOYL-COA-PRODUCING]"/>
    <property type="match status" value="1"/>
</dbReference>
<dbReference type="GO" id="GO:0009062">
    <property type="term" value="P:fatty acid catabolic process"/>
    <property type="evidence" value="ECO:0007669"/>
    <property type="project" value="InterPro"/>
</dbReference>
<dbReference type="ExpressionAtlas" id="A0A178W170">
    <property type="expression patterns" value="baseline and differential"/>
</dbReference>
<evidence type="ECO:0000256" key="1">
    <source>
        <dbReference type="ARBA" id="ARBA00022857"/>
    </source>
</evidence>
<evidence type="ECO:0000313" key="5">
    <source>
        <dbReference type="Proteomes" id="UP000078284"/>
    </source>
</evidence>
<proteinExistence type="predicted"/>
<evidence type="ECO:0000313" key="4">
    <source>
        <dbReference type="EMBL" id="OAP12018.1"/>
    </source>
</evidence>
<dbReference type="PANTHER" id="PTHR43296">
    <property type="entry name" value="PEROXISOMAL 2,4-DIENOYL-COA REDUCTASE"/>
    <property type="match status" value="1"/>
</dbReference>
<name>A0A178W170_ARATH</name>
<dbReference type="InterPro" id="IPR045017">
    <property type="entry name" value="DECR2-like"/>
</dbReference>
<reference evidence="5" key="1">
    <citation type="journal article" date="2016" name="Proc. Natl. Acad. Sci. U.S.A.">
        <title>Chromosome-level assembly of Arabidopsis thaliana Ler reveals the extent of translocation and inversion polymorphisms.</title>
        <authorList>
            <person name="Zapata L."/>
            <person name="Ding J."/>
            <person name="Willing E.M."/>
            <person name="Hartwig B."/>
            <person name="Bezdan D."/>
            <person name="Jiao W.B."/>
            <person name="Patel V."/>
            <person name="Velikkakam James G."/>
            <person name="Koornneef M."/>
            <person name="Ossowski S."/>
            <person name="Schneeberger K."/>
        </authorList>
    </citation>
    <scope>NUCLEOTIDE SEQUENCE [LARGE SCALE GENOMIC DNA]</scope>
    <source>
        <strain evidence="5">cv. Landsberg erecta</strain>
    </source>
</reference>
<dbReference type="Gene3D" id="3.40.50.720">
    <property type="entry name" value="NAD(P)-binding Rossmann-like Domain"/>
    <property type="match status" value="1"/>
</dbReference>
<dbReference type="GO" id="GO:0008670">
    <property type="term" value="F:2,4-dienoyl-CoA reductase (NADPH) activity"/>
    <property type="evidence" value="ECO:0007669"/>
    <property type="project" value="InterPro"/>
</dbReference>
<evidence type="ECO:0000256" key="2">
    <source>
        <dbReference type="ARBA" id="ARBA00023002"/>
    </source>
</evidence>
<keyword evidence="2" id="KW-0560">Oxidoreductase</keyword>
<feature type="region of interest" description="Disordered" evidence="3">
    <location>
        <begin position="255"/>
        <end position="278"/>
    </location>
</feature>
<accession>A0A178W170</accession>
<dbReference type="AlphaFoldDB" id="A0A178W170"/>
<sequence>MKSFFKTFVQSRIESSGSESSSTTSESYNPNLLDDLVSTPHNQLVLYADFGGDDDKDNLASIVPVKSQQVSMPMSAKVPRVLTVASRLTKRKRDTPSEKFLSQKQQKGKGVVVSSLGRSDLFHEFKFSSPLAEQRTQCIQTAGLVDEEVARYLTDGRVQNLQNIPMNKFSENCKSLFKISCRNWSPQTNEGYASIDRGRLVYRIAHKMAIDFGEMVYDHVLQLALMSVSKFFLMFPSLIYRLIQTQHPDIQILRRTSASASQGQSTGRKVPSSTAPATSLGSCIKFHQTPELLTWMQEQTWQAVADDVESQEWKLAWRVLDIDAVGTFNMCHTALKYLKKGAPGRDSSSVDATTRNLALEWGTDYDIRVNRIAPGPIGGTPGMSCT</sequence>
<dbReference type="InterPro" id="IPR036291">
    <property type="entry name" value="NAD(P)-bd_dom_sf"/>
</dbReference>
<dbReference type="Proteomes" id="UP000078284">
    <property type="component" value="Chromosome 1"/>
</dbReference>
<evidence type="ECO:0000256" key="3">
    <source>
        <dbReference type="SAM" id="MobiDB-lite"/>
    </source>
</evidence>
<comment type="caution">
    <text evidence="4">The sequence shown here is derived from an EMBL/GenBank/DDBJ whole genome shotgun (WGS) entry which is preliminary data.</text>
</comment>